<feature type="transmembrane region" description="Helical" evidence="6">
    <location>
        <begin position="204"/>
        <end position="225"/>
    </location>
</feature>
<feature type="transmembrane region" description="Helical" evidence="6">
    <location>
        <begin position="321"/>
        <end position="344"/>
    </location>
</feature>
<sequence>MKEPSLKANMLWNSVGSLMYSSCQWLLTVLVVRLSTSYDAAGTLALAMALSNVFVPIALYRIRSYQVSDIHEETSSGEYVGLRFVTIAAGLAITGLYALASCDAAALPAVMLYLLYRAGEVFIDVLHGVDQQHLRMDYCGVSLFARGLLSVAPFSAVLALTNSLELAVLSMVVATYPVILWDARKASRFSSIRPIFSRASIARLLVACLPAVIGNAACNFTVTFARQYLSLSAGEEALGIYASVCTPIVLIQACASYVYAPLLGVFAERLDRGDAAGFRALLAKVVVALGAVFALGALAFALVGDWFIGLVFGAGMVPYAYLMYAGILCSALTACMAFLGDLLVTMRAMRTNLVGNVVACLLSLPLSVVLVDACGMNGVSLSVSAAFAVGIALMGWGVLARCGRGAGEA</sequence>
<feature type="transmembrane region" description="Helical" evidence="6">
    <location>
        <begin position="166"/>
        <end position="183"/>
    </location>
</feature>
<evidence type="ECO:0000256" key="4">
    <source>
        <dbReference type="ARBA" id="ARBA00022989"/>
    </source>
</evidence>
<organism evidence="7 8">
    <name type="scientific">Thermophilibacter provencensis</name>
    <dbReference type="NCBI Taxonomy" id="1852386"/>
    <lineage>
        <taxon>Bacteria</taxon>
        <taxon>Bacillati</taxon>
        <taxon>Actinomycetota</taxon>
        <taxon>Coriobacteriia</taxon>
        <taxon>Coriobacteriales</taxon>
        <taxon>Atopobiaceae</taxon>
        <taxon>Thermophilibacter</taxon>
    </lineage>
</organism>
<evidence type="ECO:0000256" key="5">
    <source>
        <dbReference type="ARBA" id="ARBA00023136"/>
    </source>
</evidence>
<name>A0ABT7V1L9_9ACTN</name>
<keyword evidence="3 6" id="KW-0812">Transmembrane</keyword>
<feature type="transmembrane region" description="Helical" evidence="6">
    <location>
        <begin position="80"/>
        <end position="100"/>
    </location>
</feature>
<dbReference type="PANTHER" id="PTHR30250:SF11">
    <property type="entry name" value="O-ANTIGEN TRANSPORTER-RELATED"/>
    <property type="match status" value="1"/>
</dbReference>
<dbReference type="RefSeq" id="WP_289510572.1">
    <property type="nucleotide sequence ID" value="NZ_JAUDEA010000002.1"/>
</dbReference>
<dbReference type="PANTHER" id="PTHR30250">
    <property type="entry name" value="PST FAMILY PREDICTED COLANIC ACID TRANSPORTER"/>
    <property type="match status" value="1"/>
</dbReference>
<evidence type="ECO:0008006" key="9">
    <source>
        <dbReference type="Google" id="ProtNLM"/>
    </source>
</evidence>
<evidence type="ECO:0000313" key="8">
    <source>
        <dbReference type="Proteomes" id="UP001529256"/>
    </source>
</evidence>
<feature type="transmembrane region" description="Helical" evidence="6">
    <location>
        <begin position="40"/>
        <end position="60"/>
    </location>
</feature>
<evidence type="ECO:0000313" key="7">
    <source>
        <dbReference type="EMBL" id="MDM8270473.1"/>
    </source>
</evidence>
<accession>A0ABT7V1L9</accession>
<reference evidence="7" key="1">
    <citation type="submission" date="2023-06" db="EMBL/GenBank/DDBJ databases">
        <title>Identification and characterization of horizontal gene transfer across gut microbiota members of farm animals based on homology search.</title>
        <authorList>
            <person name="Schwarzerova J."/>
            <person name="Nykrynova M."/>
            <person name="Jureckova K."/>
            <person name="Cejkova D."/>
            <person name="Rychlik I."/>
        </authorList>
    </citation>
    <scope>NUCLEOTIDE SEQUENCE</scope>
    <source>
        <strain evidence="7">153_Feed</strain>
    </source>
</reference>
<proteinExistence type="predicted"/>
<feature type="transmembrane region" description="Helical" evidence="6">
    <location>
        <begin position="237"/>
        <end position="260"/>
    </location>
</feature>
<dbReference type="Proteomes" id="UP001529256">
    <property type="component" value="Unassembled WGS sequence"/>
</dbReference>
<dbReference type="EMBL" id="JAUDEA010000002">
    <property type="protein sequence ID" value="MDM8270473.1"/>
    <property type="molecule type" value="Genomic_DNA"/>
</dbReference>
<evidence type="ECO:0000256" key="6">
    <source>
        <dbReference type="SAM" id="Phobius"/>
    </source>
</evidence>
<keyword evidence="8" id="KW-1185">Reference proteome</keyword>
<keyword evidence="2" id="KW-1003">Cell membrane</keyword>
<keyword evidence="5 6" id="KW-0472">Membrane</keyword>
<protein>
    <recommendedName>
        <fullName evidence="9">Polysaccharide biosynthesis protein</fullName>
    </recommendedName>
</protein>
<reference evidence="7" key="2">
    <citation type="submission" date="2023-06" db="EMBL/GenBank/DDBJ databases">
        <authorList>
            <person name="Zeman M."/>
            <person name="Kubasova T."/>
            <person name="Jahodarova E."/>
            <person name="Nykrynova M."/>
            <person name="Rychlik I."/>
        </authorList>
    </citation>
    <scope>NUCLEOTIDE SEQUENCE</scope>
    <source>
        <strain evidence="7">153_Feed</strain>
    </source>
</reference>
<feature type="transmembrane region" description="Helical" evidence="6">
    <location>
        <begin position="281"/>
        <end position="309"/>
    </location>
</feature>
<evidence type="ECO:0000256" key="3">
    <source>
        <dbReference type="ARBA" id="ARBA00022692"/>
    </source>
</evidence>
<feature type="transmembrane region" description="Helical" evidence="6">
    <location>
        <begin position="379"/>
        <end position="399"/>
    </location>
</feature>
<feature type="transmembrane region" description="Helical" evidence="6">
    <location>
        <begin position="353"/>
        <end position="373"/>
    </location>
</feature>
<dbReference type="InterPro" id="IPR050833">
    <property type="entry name" value="Poly_Biosynth_Transport"/>
</dbReference>
<evidence type="ECO:0000256" key="1">
    <source>
        <dbReference type="ARBA" id="ARBA00004651"/>
    </source>
</evidence>
<feature type="transmembrane region" description="Helical" evidence="6">
    <location>
        <begin position="12"/>
        <end position="34"/>
    </location>
</feature>
<keyword evidence="4 6" id="KW-1133">Transmembrane helix</keyword>
<evidence type="ECO:0000256" key="2">
    <source>
        <dbReference type="ARBA" id="ARBA00022475"/>
    </source>
</evidence>
<comment type="caution">
    <text evidence="7">The sequence shown here is derived from an EMBL/GenBank/DDBJ whole genome shotgun (WGS) entry which is preliminary data.</text>
</comment>
<comment type="subcellular location">
    <subcellularLocation>
        <location evidence="1">Cell membrane</location>
        <topology evidence="1">Multi-pass membrane protein</topology>
    </subcellularLocation>
</comment>
<gene>
    <name evidence="7" type="ORF">QUW25_02045</name>
</gene>